<evidence type="ECO:0000313" key="1">
    <source>
        <dbReference type="EMBL" id="KAG2579302.1"/>
    </source>
</evidence>
<gene>
    <name evidence="1" type="ORF">PVAP13_6NG244630</name>
</gene>
<comment type="caution">
    <text evidence="1">The sequence shown here is derived from an EMBL/GenBank/DDBJ whole genome shotgun (WGS) entry which is preliminary data.</text>
</comment>
<dbReference type="Proteomes" id="UP000823388">
    <property type="component" value="Chromosome 6N"/>
</dbReference>
<accession>A0A8T0R145</accession>
<name>A0A8T0R145_PANVG</name>
<organism evidence="1 2">
    <name type="scientific">Panicum virgatum</name>
    <name type="common">Blackwell switchgrass</name>
    <dbReference type="NCBI Taxonomy" id="38727"/>
    <lineage>
        <taxon>Eukaryota</taxon>
        <taxon>Viridiplantae</taxon>
        <taxon>Streptophyta</taxon>
        <taxon>Embryophyta</taxon>
        <taxon>Tracheophyta</taxon>
        <taxon>Spermatophyta</taxon>
        <taxon>Magnoliopsida</taxon>
        <taxon>Liliopsida</taxon>
        <taxon>Poales</taxon>
        <taxon>Poaceae</taxon>
        <taxon>PACMAD clade</taxon>
        <taxon>Panicoideae</taxon>
        <taxon>Panicodae</taxon>
        <taxon>Paniceae</taxon>
        <taxon>Panicinae</taxon>
        <taxon>Panicum</taxon>
        <taxon>Panicum sect. Hiantes</taxon>
    </lineage>
</organism>
<proteinExistence type="predicted"/>
<dbReference type="EMBL" id="CM029048">
    <property type="protein sequence ID" value="KAG2579302.1"/>
    <property type="molecule type" value="Genomic_DNA"/>
</dbReference>
<dbReference type="AlphaFoldDB" id="A0A8T0R145"/>
<reference evidence="1" key="1">
    <citation type="submission" date="2020-05" db="EMBL/GenBank/DDBJ databases">
        <title>WGS assembly of Panicum virgatum.</title>
        <authorList>
            <person name="Lovell J.T."/>
            <person name="Jenkins J."/>
            <person name="Shu S."/>
            <person name="Juenger T.E."/>
            <person name="Schmutz J."/>
        </authorList>
    </citation>
    <scope>NUCLEOTIDE SEQUENCE</scope>
    <source>
        <strain evidence="1">AP13</strain>
    </source>
</reference>
<keyword evidence="2" id="KW-1185">Reference proteome</keyword>
<sequence>MYNGNYYAVYCWFIVIFESKPGGDGLCRPLARRRPHPVAREEATAWHIRCSSSCKMITATTDPLRVRAHAPDLMGKYDFPPAHVRHAAPPQPLQAKPRCCPRHARRQPLAAARRVRRRRQCWPPHQASLLPTPHSPVAARCCLPAAAACPAMEEGGQWSMQAREREMRG</sequence>
<protein>
    <submittedName>
        <fullName evidence="1">Uncharacterized protein</fullName>
    </submittedName>
</protein>
<evidence type="ECO:0000313" key="2">
    <source>
        <dbReference type="Proteomes" id="UP000823388"/>
    </source>
</evidence>